<comment type="caution">
    <text evidence="1">The sequence shown here is derived from an EMBL/GenBank/DDBJ whole genome shotgun (WGS) entry which is preliminary data.</text>
</comment>
<sequence length="56" mass="6615">MNSRSGIDAYFLASIFQDIESLKLYAGIHGIHYDNYNRFFREDFPPPFITVLKKTR</sequence>
<organism evidence="1 2">
    <name type="scientific">candidate division CSSED10-310 bacterium</name>
    <dbReference type="NCBI Taxonomy" id="2855610"/>
    <lineage>
        <taxon>Bacteria</taxon>
        <taxon>Bacteria division CSSED10-310</taxon>
    </lineage>
</organism>
<dbReference type="EMBL" id="JBHPBY010000041">
    <property type="protein sequence ID" value="MFC1849496.1"/>
    <property type="molecule type" value="Genomic_DNA"/>
</dbReference>
<proteinExistence type="predicted"/>
<evidence type="ECO:0000313" key="2">
    <source>
        <dbReference type="Proteomes" id="UP001594351"/>
    </source>
</evidence>
<gene>
    <name evidence="1" type="ORF">ACFL27_04725</name>
</gene>
<keyword evidence="2" id="KW-1185">Reference proteome</keyword>
<name>A0ABV6YTT7_UNCC1</name>
<accession>A0ABV6YTT7</accession>
<reference evidence="1 2" key="1">
    <citation type="submission" date="2024-09" db="EMBL/GenBank/DDBJ databases">
        <title>Laminarin stimulates single cell rates of sulfate reduction while oxygen inhibits transcriptomic activity in coastal marine sediment.</title>
        <authorList>
            <person name="Lindsay M."/>
            <person name="Orcutt B."/>
            <person name="Emerson D."/>
            <person name="Stepanauskas R."/>
            <person name="D'Angelo T."/>
        </authorList>
    </citation>
    <scope>NUCLEOTIDE SEQUENCE [LARGE SCALE GENOMIC DNA]</scope>
    <source>
        <strain evidence="1">SAG AM-311-K15</strain>
    </source>
</reference>
<dbReference type="Proteomes" id="UP001594351">
    <property type="component" value="Unassembled WGS sequence"/>
</dbReference>
<protein>
    <submittedName>
        <fullName evidence="1">Uncharacterized protein</fullName>
    </submittedName>
</protein>
<evidence type="ECO:0000313" key="1">
    <source>
        <dbReference type="EMBL" id="MFC1849496.1"/>
    </source>
</evidence>